<dbReference type="Gene3D" id="3.30.200.20">
    <property type="entry name" value="Phosphorylase Kinase, domain 1"/>
    <property type="match status" value="1"/>
</dbReference>
<evidence type="ECO:0000259" key="1">
    <source>
        <dbReference type="Pfam" id="PF01636"/>
    </source>
</evidence>
<dbReference type="EMBL" id="JAXOVC010000001">
    <property type="protein sequence ID" value="KAK4507156.1"/>
    <property type="molecule type" value="Genomic_DNA"/>
</dbReference>
<dbReference type="Proteomes" id="UP001305779">
    <property type="component" value="Unassembled WGS sequence"/>
</dbReference>
<sequence>MDLTTEEGVKQYLKSKLYPSCSHVERLPEGFGGFVFRAHIGNDEGPSTVIFKHVEGYAARSPQWKLEQVRLEYEAKALNLLTQPEMHHKGVRPPKILSFDKQNWVLILEDAGNVPSLKGWLKPGVDVELAASQGKALGQYLANIHNITAGNEAILADFAGNATAKSLSSTLYFIRLPQVAESLGFSGEHIRQAAEQGEKDVLEASEVITLGDFWTGNVLVGDGGTLFVLDLELSKPGTAEFDIGQMAAELYCVAALRNRELGMAVFDAFLRAYRETRTVAVDAARVAIRIGSHLMVIMPNAWTAEGSKEQIDEQLRIGDELIRLGISGDHEGLMGSILRPLIS</sequence>
<dbReference type="InterPro" id="IPR011009">
    <property type="entry name" value="Kinase-like_dom_sf"/>
</dbReference>
<dbReference type="SUPFAM" id="SSF56112">
    <property type="entry name" value="Protein kinase-like (PK-like)"/>
    <property type="match status" value="1"/>
</dbReference>
<dbReference type="Pfam" id="PF01636">
    <property type="entry name" value="APH"/>
    <property type="match status" value="1"/>
</dbReference>
<organism evidence="2 3">
    <name type="scientific">Zasmidium cellare</name>
    <name type="common">Wine cellar mold</name>
    <name type="synonym">Racodium cellare</name>
    <dbReference type="NCBI Taxonomy" id="395010"/>
    <lineage>
        <taxon>Eukaryota</taxon>
        <taxon>Fungi</taxon>
        <taxon>Dikarya</taxon>
        <taxon>Ascomycota</taxon>
        <taxon>Pezizomycotina</taxon>
        <taxon>Dothideomycetes</taxon>
        <taxon>Dothideomycetidae</taxon>
        <taxon>Mycosphaerellales</taxon>
        <taxon>Mycosphaerellaceae</taxon>
        <taxon>Zasmidium</taxon>
    </lineage>
</organism>
<keyword evidence="3" id="KW-1185">Reference proteome</keyword>
<protein>
    <recommendedName>
        <fullName evidence="1">Aminoglycoside phosphotransferase domain-containing protein</fullName>
    </recommendedName>
</protein>
<accession>A0ABR0F1C7</accession>
<reference evidence="2 3" key="1">
    <citation type="journal article" date="2023" name="G3 (Bethesda)">
        <title>A chromosome-level genome assembly of Zasmidium syzygii isolated from banana leaves.</title>
        <authorList>
            <person name="van Westerhoven A.C."/>
            <person name="Mehrabi R."/>
            <person name="Talebi R."/>
            <person name="Steentjes M.B.F."/>
            <person name="Corcolon B."/>
            <person name="Chong P.A."/>
            <person name="Kema G.H.J."/>
            <person name="Seidl M.F."/>
        </authorList>
    </citation>
    <scope>NUCLEOTIDE SEQUENCE [LARGE SCALE GENOMIC DNA]</scope>
    <source>
        <strain evidence="2 3">P124</strain>
    </source>
</reference>
<evidence type="ECO:0000313" key="3">
    <source>
        <dbReference type="Proteomes" id="UP001305779"/>
    </source>
</evidence>
<comment type="caution">
    <text evidence="2">The sequence shown here is derived from an EMBL/GenBank/DDBJ whole genome shotgun (WGS) entry which is preliminary data.</text>
</comment>
<name>A0ABR0F1C7_ZASCE</name>
<dbReference type="InterPro" id="IPR002575">
    <property type="entry name" value="Aminoglycoside_PTrfase"/>
</dbReference>
<proteinExistence type="predicted"/>
<dbReference type="Gene3D" id="3.90.1200.10">
    <property type="match status" value="1"/>
</dbReference>
<evidence type="ECO:0000313" key="2">
    <source>
        <dbReference type="EMBL" id="KAK4507156.1"/>
    </source>
</evidence>
<feature type="domain" description="Aminoglycoside phosphotransferase" evidence="1">
    <location>
        <begin position="73"/>
        <end position="275"/>
    </location>
</feature>
<gene>
    <name evidence="2" type="ORF">PRZ48_000890</name>
</gene>